<reference evidence="2" key="1">
    <citation type="submission" date="2016-11" db="UniProtKB">
        <authorList>
            <consortium name="WormBaseParasite"/>
        </authorList>
    </citation>
    <scope>IDENTIFICATION</scope>
    <source>
        <strain evidence="2">KR3021</strain>
    </source>
</reference>
<organism evidence="1 2">
    <name type="scientific">Rhabditophanes sp. KR3021</name>
    <dbReference type="NCBI Taxonomy" id="114890"/>
    <lineage>
        <taxon>Eukaryota</taxon>
        <taxon>Metazoa</taxon>
        <taxon>Ecdysozoa</taxon>
        <taxon>Nematoda</taxon>
        <taxon>Chromadorea</taxon>
        <taxon>Rhabditida</taxon>
        <taxon>Tylenchina</taxon>
        <taxon>Panagrolaimomorpha</taxon>
        <taxon>Strongyloidoidea</taxon>
        <taxon>Alloionematidae</taxon>
        <taxon>Rhabditophanes</taxon>
    </lineage>
</organism>
<dbReference type="Proteomes" id="UP000095286">
    <property type="component" value="Unplaced"/>
</dbReference>
<dbReference type="WBParaSite" id="RSKR_0000992400.1">
    <property type="protein sequence ID" value="RSKR_0000992400.1"/>
    <property type="gene ID" value="RSKR_0000992400"/>
</dbReference>
<protein>
    <submittedName>
        <fullName evidence="2">Uncharacterized protein</fullName>
    </submittedName>
</protein>
<evidence type="ECO:0000313" key="1">
    <source>
        <dbReference type="Proteomes" id="UP000095286"/>
    </source>
</evidence>
<accession>A0AC35UCX6</accession>
<sequence>MCRDKVFRLTASSRFHSISRKAPCRTCRLNISEIPSIIEEVPRNLRIPEELVETMEEEDVEMSNHSTKNHLSTQPAMHRRQMYWIGTPTQRNPIYAGNLSSSRTSNLLRRSLNPRLGHRTRNSKNLKIDIQREIIEECIDKFFDVIKIKKQFEEKRNGWFERSEDTTSSGVMSLSSFENNDSFDSCSVNSPRIVEVDDDDNEIIPNAPKDVRLVSKFDSISLNNTGNDRWILREPIGSCSSQNVYNNQESMLVRGIEKLQVQRPKQFLRRTNGYNQINNNLVSQNVESVADAMIHGFKVSQ</sequence>
<evidence type="ECO:0000313" key="2">
    <source>
        <dbReference type="WBParaSite" id="RSKR_0000992400.1"/>
    </source>
</evidence>
<name>A0AC35UCX6_9BILA</name>
<proteinExistence type="predicted"/>